<reference evidence="6 7" key="1">
    <citation type="submission" date="2018-04" db="EMBL/GenBank/DDBJ databases">
        <title>Chitinophaga fuyangensis sp. nov., isolated from soil in a chemical factory.</title>
        <authorList>
            <person name="Chen K."/>
        </authorList>
    </citation>
    <scope>NUCLEOTIDE SEQUENCE [LARGE SCALE GENOMIC DNA]</scope>
    <source>
        <strain evidence="6 7">LY-1</strain>
    </source>
</reference>
<keyword evidence="7" id="KW-1185">Reference proteome</keyword>
<feature type="transmembrane region" description="Helical" evidence="4">
    <location>
        <begin position="6"/>
        <end position="24"/>
    </location>
</feature>
<evidence type="ECO:0000256" key="2">
    <source>
        <dbReference type="ARBA" id="ARBA00022676"/>
    </source>
</evidence>
<organism evidence="6 7">
    <name type="scientific">Chitinophaga parva</name>
    <dbReference type="NCBI Taxonomy" id="2169414"/>
    <lineage>
        <taxon>Bacteria</taxon>
        <taxon>Pseudomonadati</taxon>
        <taxon>Bacteroidota</taxon>
        <taxon>Chitinophagia</taxon>
        <taxon>Chitinophagales</taxon>
        <taxon>Chitinophagaceae</taxon>
        <taxon>Chitinophaga</taxon>
    </lineage>
</organism>
<dbReference type="InterPro" id="IPR001173">
    <property type="entry name" value="Glyco_trans_2-like"/>
</dbReference>
<sequence>MYILLGMIMALGLVYGFLLVRYRYGWRQLTQYPLTPAAPPYRTKVSVIVPARNEAANIPALLQAFMAQDYPQELVEFIIIDDFSTDDTAALIRACPAPNVRLLQLSDHFSLAQRLNSYKKKAIETAIGISTGALIITTDADCVMGPKWIATIVKCYEEGQAKFIAAPVAFHQENNFFKQWQSLDFLTMQGITGAASALRSGSMCNGANLAYEKAVFYEVDGFKGIDHLASGDDMLLMHKIFKAYPGGITYIASRDAIVYTLPVDNLKDFMHQRIRWSSKADKYDDKRLTRVLAVFYFWNACMVLLPVAAIFIPALWPWWLWMMVYKLLVELYFIIPVARFFDRSFLLRIFVPGQPFHMLYILVAGWLGKFGTYEWKGRKVK</sequence>
<feature type="transmembrane region" description="Helical" evidence="4">
    <location>
        <begin position="291"/>
        <end position="312"/>
    </location>
</feature>
<evidence type="ECO:0000313" key="7">
    <source>
        <dbReference type="Proteomes" id="UP000244450"/>
    </source>
</evidence>
<evidence type="ECO:0000256" key="3">
    <source>
        <dbReference type="ARBA" id="ARBA00022679"/>
    </source>
</evidence>
<comment type="similarity">
    <text evidence="1">Belongs to the glycosyltransferase 2 family.</text>
</comment>
<dbReference type="RefSeq" id="WP_108684801.1">
    <property type="nucleotide sequence ID" value="NZ_QCYK01000001.1"/>
</dbReference>
<feature type="transmembrane region" description="Helical" evidence="4">
    <location>
        <begin position="345"/>
        <end position="367"/>
    </location>
</feature>
<accession>A0A2T7BKI9</accession>
<dbReference type="PANTHER" id="PTHR43630">
    <property type="entry name" value="POLY-BETA-1,6-N-ACETYL-D-GLUCOSAMINE SYNTHASE"/>
    <property type="match status" value="1"/>
</dbReference>
<feature type="domain" description="Glycosyltransferase 2-like" evidence="5">
    <location>
        <begin position="46"/>
        <end position="218"/>
    </location>
</feature>
<dbReference type="EMBL" id="QCYK01000001">
    <property type="protein sequence ID" value="PUZ28160.1"/>
    <property type="molecule type" value="Genomic_DNA"/>
</dbReference>
<keyword evidence="4" id="KW-0472">Membrane</keyword>
<evidence type="ECO:0000256" key="1">
    <source>
        <dbReference type="ARBA" id="ARBA00006739"/>
    </source>
</evidence>
<name>A0A2T7BKI9_9BACT</name>
<dbReference type="SUPFAM" id="SSF53448">
    <property type="entry name" value="Nucleotide-diphospho-sugar transferases"/>
    <property type="match status" value="1"/>
</dbReference>
<dbReference type="OrthoDB" id="9805625at2"/>
<comment type="caution">
    <text evidence="6">The sequence shown here is derived from an EMBL/GenBank/DDBJ whole genome shotgun (WGS) entry which is preliminary data.</text>
</comment>
<evidence type="ECO:0000256" key="4">
    <source>
        <dbReference type="SAM" id="Phobius"/>
    </source>
</evidence>
<protein>
    <submittedName>
        <fullName evidence="6">Glycosyl transferase</fullName>
    </submittedName>
</protein>
<keyword evidence="3 6" id="KW-0808">Transferase</keyword>
<proteinExistence type="inferred from homology"/>
<dbReference type="InterPro" id="IPR029044">
    <property type="entry name" value="Nucleotide-diphossugar_trans"/>
</dbReference>
<keyword evidence="2" id="KW-0328">Glycosyltransferase</keyword>
<dbReference type="PANTHER" id="PTHR43630:SF1">
    <property type="entry name" value="POLY-BETA-1,6-N-ACETYL-D-GLUCOSAMINE SYNTHASE"/>
    <property type="match status" value="1"/>
</dbReference>
<evidence type="ECO:0000313" key="6">
    <source>
        <dbReference type="EMBL" id="PUZ28160.1"/>
    </source>
</evidence>
<feature type="transmembrane region" description="Helical" evidence="4">
    <location>
        <begin position="318"/>
        <end position="338"/>
    </location>
</feature>
<dbReference type="Pfam" id="PF00535">
    <property type="entry name" value="Glycos_transf_2"/>
    <property type="match status" value="1"/>
</dbReference>
<keyword evidence="4" id="KW-0812">Transmembrane</keyword>
<dbReference type="GO" id="GO:0016757">
    <property type="term" value="F:glycosyltransferase activity"/>
    <property type="evidence" value="ECO:0007669"/>
    <property type="project" value="UniProtKB-KW"/>
</dbReference>
<evidence type="ECO:0000259" key="5">
    <source>
        <dbReference type="Pfam" id="PF00535"/>
    </source>
</evidence>
<dbReference type="Proteomes" id="UP000244450">
    <property type="component" value="Unassembled WGS sequence"/>
</dbReference>
<dbReference type="AlphaFoldDB" id="A0A2T7BKI9"/>
<dbReference type="Gene3D" id="3.90.550.10">
    <property type="entry name" value="Spore Coat Polysaccharide Biosynthesis Protein SpsA, Chain A"/>
    <property type="match status" value="1"/>
</dbReference>
<gene>
    <name evidence="6" type="ORF">DCC81_01375</name>
</gene>
<keyword evidence="4" id="KW-1133">Transmembrane helix</keyword>